<dbReference type="STRING" id="1401328.P856_314"/>
<evidence type="ECO:0000259" key="8">
    <source>
        <dbReference type="PROSITE" id="PS50075"/>
    </source>
</evidence>
<dbReference type="InterPro" id="IPR032821">
    <property type="entry name" value="PKS_assoc"/>
</dbReference>
<dbReference type="EMBL" id="CP006745">
    <property type="protein sequence ID" value="AHC73539.1"/>
    <property type="molecule type" value="Genomic_DNA"/>
</dbReference>
<evidence type="ECO:0000256" key="5">
    <source>
        <dbReference type="ARBA" id="ARBA00022737"/>
    </source>
</evidence>
<dbReference type="SUPFAM" id="SSF51735">
    <property type="entry name" value="NAD(P)-binding Rossmann-fold domains"/>
    <property type="match status" value="1"/>
</dbReference>
<dbReference type="InterPro" id="IPR020806">
    <property type="entry name" value="PKS_PP-bd"/>
</dbReference>
<dbReference type="Pfam" id="PF08242">
    <property type="entry name" value="Methyltransf_12"/>
    <property type="match status" value="1"/>
</dbReference>
<dbReference type="Proteomes" id="UP000018700">
    <property type="component" value="Chromosome"/>
</dbReference>
<dbReference type="CDD" id="cd00833">
    <property type="entry name" value="PKS"/>
    <property type="match status" value="2"/>
</dbReference>
<sequence>MGQVAIVGMAFRLPGTTNEDSLWSLLAERKTALRSVPEDRWDRKKFHDKSYSRINHTVMDRGGFLDHVDQFDAAFFGISGREARAMDPQQRMLLEETWHCLENAGVRPSNLENRKVGVFTGVMANDYQQNATAPGQPVGVFSALGTYGALLANRLSHTFKWTGPSFTVDAACASSLVALHQACQALLGDECDYAVVAAANALINPWRSISFSQAHMLSPDGECRTFDARANGYVQGEGVVVMLLTRRAQVRLDGLRERATILGTAVNHVGHSRSVTAPSVSSQVSVIEAAIANAGIDKSSIGYVEAHGTGTPLGDPIEAAALSTVFSNASPNRLAIGSIKSNFGHLEAAAGLAGLVKLVLMLERNMLLPTALLDEINPLIDIDGGRVLPVKMLMPWPNDRPRAGISSFGFGGANSHAILEGPKSELITDCKTSLNESPMAYLLSASSKEALGRLKNAHFSLALSKKKLELSDVTQTLAQRRQPLPVRFAAVVRDWDEVIKSLENPITNHQPTRWMLRLGDVNRLDGAVWDQLVKAMPGLGDRGDAAVESARLGNTRRATRRLLLLARLHALASLMLENGLMPDVLYGEGIGRWVSLTTAGVMDLPDAATATGAGRIPEIRLRRPQIAVYDAIMKIVIPPRRIDAKYISELSINLDIGLSGLIDQTIRLIKTNHTFVGFFDAWRESLIRLGISEPENWKDVPTGGLAEKVLFLALGTARRQTCQRWNIPEPGVAIKGKASELISLVALGALSPADAVLLLETSSTVDFADRINTNPLTPEVVSRHLPILSKAWNNISEIENPRAWLQTQIERPYQVNSLGIDRSIDIGSLTASAEGKSTLLRFDNDFPNTLLKIMVERWAAGYEVNWSAFSQPHRIASLPSYPFEQTRHWISMPESNVISPARESLTCLTSTPIYDLAWKPIASGSTPNHPIIFLSSNEHFNNKLPKSIQIFAGEPTDKSISDRLLAEPLAELQQKTIIVSWPLEYDNLSFENVADNLVIPILRLATNLSNAPGKTKIILIGRDIADNNEDPLPEPGFAAAYAAALSVALENRHRLEVAGILVKNDIVEITKALSVSEISSFNLVAVHNNKLCSRYITSSSNHGIRTDQLDCKAWLLIGGYGGIGEALIRHLSRRSQNKLKLAVIGRRSLEEVKEINARLANDDIVTFYAQANVNEYASLVTAVADLEMKVGTIGTIVHGEMLLADRAAANMSDQEFQLSFTPKALGFANISAVFAERGVNRPRRIVFGSILGLIGNAGQANYTAGTAHQMSQALLAVREGWDIKHISWGYWGEIGRVANAVHRSRVAKIGLEPISTVDAFTAMDQVLSSDSRAVVVAQLSPKLLSKLSLPNKSFKDLLTEGLKAIDDLAMLRISAAFSEVGWLKSSDGGRSSIVKGQEQLFNTLSDFLAVRGWNALDRETATTRAISLADNIRQNYASLSGVVSLLEAATDGTVAVLTGEMPGTNVIFPGGDMNLVEAYYHGNPLADAANTLVAERVAELVVAGLSSGKILRILEVGAGTGGTTSAILKTLDLVVDTENVDTENIEYVFSDLSPAFLRRAKARFGIKRNWFTTARFDFNADPVNFSTLGMFNLVIAANAIHVTETIDLVLHRLAKRIAPGGTLILNELMRPLEHMTAIFGLLPGWWLAKDVRAGNGPLLMPDQWRKALNSRFSDISIDGPSDDQGLLQGVVVASYANTQKVVESVSSENLTVVYNLIAKCLEIEPERLDPDAMLSDLGLDSILTFDLVERIEKETGITFDPATIADLATPAALAAEIVDRQARLNKYKLATTKTLPESSSIIYPNQVSCTAAKSSELLQDDAIAIIGAAGIFPGADSLAGLEKRILDANPSIVPVPEGRWSEADIKLAGAEDLRYLRGGFLNQGENFDATRFGISDREAQVIDPRQRLLLEQSLAALADAGRPDMNGYRELFGVFVGTGGGDYVQKLMTAGHPVQPQSLGALMPSSSAARISHIFGFEGPAMAVDLACASGLAALHLAVKSLLSGECYAAIVGAASIQATPGFAVQINRAGLASRSGHPLPFQDGSDGIVLGEGAVAIVLKQLQQARADGDRIRGLILGTGLTQSSGGAALTSPSAKAQARVMAAALNSAHLLPEQISAVEAHGVGSQAGDTTETAALAMIFPAGGPTVAVDTVKPMLGHGLEVSGLSALSVAILGMEREGGLPRLSKKAIFPGTALVPGAPCQAGPVLVNGFSMNGTCAAAVIAPAPVQSFVKSNKPVNISLSAALKTDLEDRLLSLKAWILEHNPEPSEVNAVLAGDPNRRCKIVLRGESTSELLASIDSVLSNVQPEKNTGERIENTKILPPSRPLGYPFSRRRYWPNSTSDISLPMAKPDLSLGSADTNAMTNKVPLAIVADCLGISAELLDSKAIARELGVDSIMALEIKSQLASKANLALDVSDLLGDKSLTTILSAAPSLKDSVKLIPDPANANAPFPLTDLQLAYLVGRSASVPLGGTGCHVYWEFLCDNPIDNTLLRNAWHRLVKIHSMLRAVFTEDGEQLVLAEVPMMPIEHYDWSEMSRDLASHALEKVREQMAHEVFNPSKWPLFRIVTSEGPDEQRIHFSIDLLIIDVLSLFRLLRQWGEIYFYPESKLVPPMVSFRDYIEAFTRLRESSEHNRALAYWQEAMAQMPNGPQLPRSRADAELSGARFKRRRTSISAEAWKRFQDQSREIGSTPVSALIAALGATLARWSIEPYFTLNLTVYDRRPLHPDISKVVGDFTSTILVPTGTDVETGFAASAASVSTLIARHLDHTLVSGAEAIRRFSSGSTSALAYVFTSMLGYESVIGRDNRITKLGRLDWGVTQTPQVLLDVQVFEEDGKLIATWDSVDAAYPDGLFDSIFAAFAAAINFLSEPTTDWQTSTTVAIECKERNLYAEINSTAEPICDDLLHEPLLRQALAEPTKIAIMAPEANWTYSDLVGRAMAIAVCLPEMPADTLIGIALEKSPWQIAATLGVLIAGGAYLPLDPFLPAKRFQYLALKGEVRIILTTSRLANDLVVPESVTIISVDKLKPAQLPNCLPPRHRSTADLAYVLFTSGSTGEPKGVMIEHRAALNTILDCNARFKLSKNDRILGLSALSFDLSVYDIFGPTSLGATLVLPSANSLRNPEALIEHIRACGVTVWNSVPMLLDMVLESRPKAEDLFSIRLVLLSGDWIPLSLPTLLKAVAPQAMLISLGGATEASIWSICHIVSELKNDWRSIPYGRPMHNQGIHVLDANMLPCIEGIEGDLYISGLGLARGYWRDPKLTNNAFIRHPSTKDRLYRTGDRGKWRMGGIIEFLGRRDGQIKIGGFRIELGEIEWAALRCPDIRLAVALVESNNSAGRKRLILYAVPKPGILITPETLRTHLVELLPDYMIPRSIKIEETLPLTDNGKIDRKALTAAMSYDNQEKQEEIECIDETLSADNLIIQISSIIANILGISKVPAEAVFFDLGADSMSAVLINRQLRSMLGFDTKITDLFEYPSVNLLANYLSTKSTSHCKTINHSNKLIEYKDSKEKLESNNHTTSSSIAAHRANIRQEFRQNFQAAQKKQD</sequence>
<evidence type="ECO:0000256" key="7">
    <source>
        <dbReference type="ARBA" id="ARBA00029443"/>
    </source>
</evidence>
<dbReference type="SUPFAM" id="SSF47336">
    <property type="entry name" value="ACP-like"/>
    <property type="match status" value="3"/>
</dbReference>
<keyword evidence="2" id="KW-0597">Phosphoprotein</keyword>
<evidence type="ECO:0000256" key="1">
    <source>
        <dbReference type="ARBA" id="ARBA00022450"/>
    </source>
</evidence>
<dbReference type="Gene3D" id="3.40.50.720">
    <property type="entry name" value="NAD(P)-binding Rossmann-like Domain"/>
    <property type="match status" value="1"/>
</dbReference>
<dbReference type="Pfam" id="PF00501">
    <property type="entry name" value="AMP-binding"/>
    <property type="match status" value="1"/>
</dbReference>
<keyword evidence="3" id="KW-0436">Ligase</keyword>
<dbReference type="FunFam" id="3.30.559.10:FF:000023">
    <property type="entry name" value="Non-ribosomal peptide synthetase"/>
    <property type="match status" value="1"/>
</dbReference>
<dbReference type="KEGG" id="efk:P856_314"/>
<dbReference type="eggNOG" id="COG2226">
    <property type="taxonomic scope" value="Bacteria"/>
</dbReference>
<dbReference type="HOGENOM" id="CLU_000271_0_0_5"/>
<dbReference type="Gene3D" id="3.30.70.3290">
    <property type="match status" value="1"/>
</dbReference>
<dbReference type="GO" id="GO:0006633">
    <property type="term" value="P:fatty acid biosynthetic process"/>
    <property type="evidence" value="ECO:0007669"/>
    <property type="project" value="InterPro"/>
</dbReference>
<dbReference type="Pfam" id="PF00550">
    <property type="entry name" value="PP-binding"/>
    <property type="match status" value="3"/>
</dbReference>
<feature type="domain" description="Carrier" evidence="8">
    <location>
        <begin position="1707"/>
        <end position="1781"/>
    </location>
</feature>
<dbReference type="Gene3D" id="3.40.50.980">
    <property type="match status" value="2"/>
</dbReference>
<dbReference type="GO" id="GO:0009403">
    <property type="term" value="P:toxin biosynthetic process"/>
    <property type="evidence" value="ECO:0007669"/>
    <property type="project" value="UniProtKB-ARBA"/>
</dbReference>
<dbReference type="InterPro" id="IPR020845">
    <property type="entry name" value="AMP-binding_CS"/>
</dbReference>
<reference evidence="10 11" key="1">
    <citation type="journal article" date="2013" name="PLoS ONE">
        <title>Bacterial endosymbiosis in a chordate host: long-term co-evolution and conservation of secondary metabolism.</title>
        <authorList>
            <person name="Kwan J.C."/>
            <person name="Schmidt E.W."/>
        </authorList>
    </citation>
    <scope>NUCLEOTIDE SEQUENCE [LARGE SCALE GENOMIC DNA]</scope>
    <source>
        <strain evidence="11">faulkneri L5</strain>
    </source>
</reference>
<feature type="domain" description="Ketosynthase family 3 (KS3)" evidence="9">
    <location>
        <begin position="1"/>
        <end position="421"/>
    </location>
</feature>
<dbReference type="InterPro" id="IPR036291">
    <property type="entry name" value="NAD(P)-bd_dom_sf"/>
</dbReference>
<dbReference type="PROSITE" id="PS50075">
    <property type="entry name" value="CARRIER"/>
    <property type="match status" value="3"/>
</dbReference>
<feature type="domain" description="Carrier" evidence="8">
    <location>
        <begin position="2361"/>
        <end position="2441"/>
    </location>
</feature>
<dbReference type="InterPro" id="IPR000873">
    <property type="entry name" value="AMP-dep_synth/lig_dom"/>
</dbReference>
<dbReference type="InterPro" id="IPR045851">
    <property type="entry name" value="AMP-bd_C_sf"/>
</dbReference>
<dbReference type="InterPro" id="IPR013968">
    <property type="entry name" value="PKS_KR"/>
</dbReference>
<dbReference type="InterPro" id="IPR029063">
    <property type="entry name" value="SAM-dependent_MTases_sf"/>
</dbReference>
<keyword evidence="11" id="KW-1185">Reference proteome</keyword>
<keyword evidence="5" id="KW-0677">Repeat</keyword>
<dbReference type="Gene3D" id="3.30.559.10">
    <property type="entry name" value="Chloramphenicol acetyltransferase-like domain"/>
    <property type="match status" value="1"/>
</dbReference>
<comment type="similarity">
    <text evidence="7">In the C-terminal section; belongs to the NRP synthetase family.</text>
</comment>
<evidence type="ECO:0000256" key="2">
    <source>
        <dbReference type="ARBA" id="ARBA00022553"/>
    </source>
</evidence>
<dbReference type="InterPro" id="IPR014031">
    <property type="entry name" value="Ketoacyl_synth_C"/>
</dbReference>
<dbReference type="SMART" id="SM00822">
    <property type="entry name" value="PKS_KR"/>
    <property type="match status" value="1"/>
</dbReference>
<dbReference type="InterPro" id="IPR010071">
    <property type="entry name" value="AA_adenyl_dom"/>
</dbReference>
<dbReference type="GO" id="GO:0004312">
    <property type="term" value="F:fatty acid synthase activity"/>
    <property type="evidence" value="ECO:0007669"/>
    <property type="project" value="TreeGrafter"/>
</dbReference>
<dbReference type="InterPro" id="IPR057326">
    <property type="entry name" value="KR_dom"/>
</dbReference>
<accession>V9TRK3</accession>
<dbReference type="InterPro" id="IPR013217">
    <property type="entry name" value="Methyltransf_12"/>
</dbReference>
<dbReference type="OrthoDB" id="9770470at2"/>
<dbReference type="InterPro" id="IPR025110">
    <property type="entry name" value="AMP-bd_C"/>
</dbReference>
<dbReference type="InterPro" id="IPR009081">
    <property type="entry name" value="PP-bd_ACP"/>
</dbReference>
<dbReference type="Pfam" id="PF16197">
    <property type="entry name" value="KAsynt_C_assoc"/>
    <property type="match status" value="1"/>
</dbReference>
<dbReference type="GO" id="GO:0004315">
    <property type="term" value="F:3-oxoacyl-[acyl-carrier-protein] synthase activity"/>
    <property type="evidence" value="ECO:0007669"/>
    <property type="project" value="InterPro"/>
</dbReference>
<dbReference type="Pfam" id="PF08659">
    <property type="entry name" value="KR"/>
    <property type="match status" value="1"/>
</dbReference>
<dbReference type="Pfam" id="PF13193">
    <property type="entry name" value="AMP-binding_C"/>
    <property type="match status" value="1"/>
</dbReference>
<keyword evidence="6" id="KW-0511">Multifunctional enzyme</keyword>
<name>V9TRK3_9PROT</name>
<evidence type="ECO:0000313" key="10">
    <source>
        <dbReference type="EMBL" id="AHC73539.1"/>
    </source>
</evidence>
<evidence type="ECO:0000256" key="3">
    <source>
        <dbReference type="ARBA" id="ARBA00022598"/>
    </source>
</evidence>
<dbReference type="Gene3D" id="3.30.300.30">
    <property type="match status" value="1"/>
</dbReference>
<dbReference type="SMART" id="SM00825">
    <property type="entry name" value="PKS_KS"/>
    <property type="match status" value="2"/>
</dbReference>
<keyword evidence="1" id="KW-0596">Phosphopantetheine</keyword>
<evidence type="ECO:0000256" key="6">
    <source>
        <dbReference type="ARBA" id="ARBA00023268"/>
    </source>
</evidence>
<dbReference type="InterPro" id="IPR020841">
    <property type="entry name" value="PKS_Beta-ketoAc_synthase_dom"/>
</dbReference>
<dbReference type="Pfam" id="PF00109">
    <property type="entry name" value="ketoacyl-synt"/>
    <property type="match status" value="2"/>
</dbReference>
<evidence type="ECO:0000313" key="11">
    <source>
        <dbReference type="Proteomes" id="UP000018700"/>
    </source>
</evidence>
<dbReference type="Gene3D" id="3.40.50.150">
    <property type="entry name" value="Vaccinia Virus protein VP39"/>
    <property type="match status" value="1"/>
</dbReference>
<dbReference type="InterPro" id="IPR018201">
    <property type="entry name" value="Ketoacyl_synth_AS"/>
</dbReference>
<feature type="domain" description="Ketosynthase family 3 (KS3)" evidence="9">
    <location>
        <begin position="1820"/>
        <end position="2226"/>
    </location>
</feature>
<evidence type="ECO:0000259" key="9">
    <source>
        <dbReference type="PROSITE" id="PS52004"/>
    </source>
</evidence>
<dbReference type="Gene3D" id="1.10.1200.10">
    <property type="entry name" value="ACP-like"/>
    <property type="match status" value="3"/>
</dbReference>
<proteinExistence type="inferred from homology"/>
<dbReference type="InterPro" id="IPR023213">
    <property type="entry name" value="CAT-like_dom_sf"/>
</dbReference>
<dbReference type="CDD" id="cd02440">
    <property type="entry name" value="AdoMet_MTases"/>
    <property type="match status" value="1"/>
</dbReference>
<dbReference type="InterPro" id="IPR016039">
    <property type="entry name" value="Thiolase-like"/>
</dbReference>
<dbReference type="SUPFAM" id="SSF53335">
    <property type="entry name" value="S-adenosyl-L-methionine-dependent methyltransferases"/>
    <property type="match status" value="1"/>
</dbReference>
<dbReference type="InterPro" id="IPR001227">
    <property type="entry name" value="Ac_transferase_dom_sf"/>
</dbReference>
<dbReference type="GO" id="GO:0031177">
    <property type="term" value="F:phosphopantetheine binding"/>
    <property type="evidence" value="ECO:0007669"/>
    <property type="project" value="InterPro"/>
</dbReference>
<organism evidence="10 11">
    <name type="scientific">Candidatus Endolissoclinum faulkneri L5</name>
    <dbReference type="NCBI Taxonomy" id="1401328"/>
    <lineage>
        <taxon>Bacteria</taxon>
        <taxon>Pseudomonadati</taxon>
        <taxon>Pseudomonadota</taxon>
        <taxon>Alphaproteobacteria</taxon>
        <taxon>Rhodospirillales</taxon>
        <taxon>Rhodospirillaceae</taxon>
        <taxon>Candidatus Endolissoclinum</taxon>
    </lineage>
</organism>
<dbReference type="SUPFAM" id="SSF56801">
    <property type="entry name" value="Acetyl-CoA synthetase-like"/>
    <property type="match status" value="1"/>
</dbReference>
<dbReference type="Gene3D" id="3.40.47.10">
    <property type="match status" value="2"/>
</dbReference>
<dbReference type="InterPro" id="IPR014030">
    <property type="entry name" value="Ketoacyl_synth_N"/>
</dbReference>
<dbReference type="InterPro" id="IPR036736">
    <property type="entry name" value="ACP-like_sf"/>
</dbReference>
<dbReference type="SUPFAM" id="SSF52777">
    <property type="entry name" value="CoA-dependent acyltransferases"/>
    <property type="match status" value="2"/>
</dbReference>
<protein>
    <submittedName>
        <fullName evidence="10">PtzF</fullName>
    </submittedName>
</protein>
<dbReference type="InterPro" id="IPR050091">
    <property type="entry name" value="PKS_NRPS_Biosynth_Enz"/>
</dbReference>
<dbReference type="PATRIC" id="fig|1401328.3.peg.303"/>
<dbReference type="Pfam" id="PF02801">
    <property type="entry name" value="Ketoacyl-synt_C"/>
    <property type="match status" value="2"/>
</dbReference>
<dbReference type="eggNOG" id="COG1020">
    <property type="taxonomic scope" value="Bacteria"/>
</dbReference>
<dbReference type="PROSITE" id="PS00606">
    <property type="entry name" value="KS3_1"/>
    <property type="match status" value="2"/>
</dbReference>
<evidence type="ECO:0000256" key="4">
    <source>
        <dbReference type="ARBA" id="ARBA00022679"/>
    </source>
</evidence>
<dbReference type="SMART" id="SM00823">
    <property type="entry name" value="PKS_PP"/>
    <property type="match status" value="3"/>
</dbReference>
<keyword evidence="4" id="KW-0808">Transferase</keyword>
<dbReference type="RefSeq" id="WP_025300419.1">
    <property type="nucleotide sequence ID" value="NZ_CP006745.1"/>
</dbReference>
<dbReference type="InterPro" id="IPR001242">
    <property type="entry name" value="Condensation_dom"/>
</dbReference>
<dbReference type="SUPFAM" id="SSF53901">
    <property type="entry name" value="Thiolase-like"/>
    <property type="match status" value="2"/>
</dbReference>
<dbReference type="NCBIfam" id="TIGR01733">
    <property type="entry name" value="AA-adenyl-dom"/>
    <property type="match status" value="1"/>
</dbReference>
<dbReference type="PROSITE" id="PS52004">
    <property type="entry name" value="KS3_2"/>
    <property type="match status" value="2"/>
</dbReference>
<dbReference type="PANTHER" id="PTHR43775:SF37">
    <property type="entry name" value="SI:DKEY-61P9.11"/>
    <property type="match status" value="1"/>
</dbReference>
<dbReference type="Pfam" id="PF00668">
    <property type="entry name" value="Condensation"/>
    <property type="match status" value="1"/>
</dbReference>
<dbReference type="PANTHER" id="PTHR43775">
    <property type="entry name" value="FATTY ACID SYNTHASE"/>
    <property type="match status" value="1"/>
</dbReference>
<dbReference type="Gene3D" id="3.30.559.30">
    <property type="entry name" value="Nonribosomal peptide synthetase, condensation domain"/>
    <property type="match status" value="1"/>
</dbReference>
<dbReference type="eggNOG" id="COG3321">
    <property type="taxonomic scope" value="Bacteria"/>
</dbReference>
<dbReference type="CDD" id="cd19535">
    <property type="entry name" value="Cyc_NRPS"/>
    <property type="match status" value="1"/>
</dbReference>
<dbReference type="Gene3D" id="3.40.366.10">
    <property type="entry name" value="Malonyl-Coenzyme A Acyl Carrier Protein, domain 2"/>
    <property type="match status" value="1"/>
</dbReference>
<dbReference type="InterPro" id="IPR057737">
    <property type="entry name" value="Condensation_MtbB-like"/>
</dbReference>
<feature type="domain" description="Carrier" evidence="8">
    <location>
        <begin position="3421"/>
        <end position="3496"/>
    </location>
</feature>
<gene>
    <name evidence="10" type="primary">ajuD</name>
    <name evidence="10" type="ORF">P856_314</name>
</gene>
<dbReference type="Gene3D" id="2.30.38.10">
    <property type="entry name" value="Luciferase, Domain 3"/>
    <property type="match status" value="1"/>
</dbReference>
<dbReference type="PROSITE" id="PS00455">
    <property type="entry name" value="AMP_BINDING"/>
    <property type="match status" value="1"/>
</dbReference>